<feature type="active site" description="Proton donor" evidence="4">
    <location>
        <position position="77"/>
    </location>
</feature>
<dbReference type="SUPFAM" id="SSF51430">
    <property type="entry name" value="NAD(P)-linked oxidoreductase"/>
    <property type="match status" value="1"/>
</dbReference>
<accession>A0A4Y3NKW4</accession>
<dbReference type="PANTHER" id="PTHR43827:SF3">
    <property type="entry name" value="NADP-DEPENDENT OXIDOREDUCTASE DOMAIN-CONTAINING PROTEIN"/>
    <property type="match status" value="1"/>
</dbReference>
<dbReference type="Gene3D" id="3.20.20.100">
    <property type="entry name" value="NADP-dependent oxidoreductase domain"/>
    <property type="match status" value="1"/>
</dbReference>
<dbReference type="FunFam" id="3.20.20.100:FF:000015">
    <property type="entry name" value="Oxidoreductase, aldo/keto reductase family"/>
    <property type="match status" value="1"/>
</dbReference>
<dbReference type="PANTHER" id="PTHR43827">
    <property type="entry name" value="2,5-DIKETO-D-GLUCONIC ACID REDUCTASE"/>
    <property type="match status" value="1"/>
</dbReference>
<dbReference type="InterPro" id="IPR020471">
    <property type="entry name" value="AKR"/>
</dbReference>
<dbReference type="PIRSF" id="PIRSF000097">
    <property type="entry name" value="AKR"/>
    <property type="match status" value="1"/>
</dbReference>
<evidence type="ECO:0000256" key="4">
    <source>
        <dbReference type="PIRSR" id="PIRSR000097-1"/>
    </source>
</evidence>
<comment type="similarity">
    <text evidence="1">Belongs to the aldo/keto reductase family.</text>
</comment>
<feature type="binding site" evidence="5">
    <location>
        <position position="154"/>
    </location>
    <ligand>
        <name>substrate</name>
    </ligand>
</feature>
<reference evidence="8 9" key="1">
    <citation type="submission" date="2019-06" db="EMBL/GenBank/DDBJ databases">
        <title>Whole genome shotgun sequence of Paenarthrobacter aurescens NBRC 12136.</title>
        <authorList>
            <person name="Hosoyama A."/>
            <person name="Uohara A."/>
            <person name="Ohji S."/>
            <person name="Ichikawa N."/>
        </authorList>
    </citation>
    <scope>NUCLEOTIDE SEQUENCE [LARGE SCALE GENOMIC DNA]</scope>
    <source>
        <strain evidence="8 9">NBRC 12136</strain>
    </source>
</reference>
<evidence type="ECO:0000256" key="1">
    <source>
        <dbReference type="ARBA" id="ARBA00007905"/>
    </source>
</evidence>
<evidence type="ECO:0000313" key="8">
    <source>
        <dbReference type="EMBL" id="GEB19349.1"/>
    </source>
</evidence>
<dbReference type="InterPro" id="IPR018170">
    <property type="entry name" value="Aldo/ket_reductase_CS"/>
</dbReference>
<dbReference type="Proteomes" id="UP000317715">
    <property type="component" value="Unassembled WGS sequence"/>
</dbReference>
<gene>
    <name evidence="8" type="ORF">AAU01_21040</name>
</gene>
<name>A0A4Y3NKW4_PAEAU</name>
<evidence type="ECO:0000256" key="2">
    <source>
        <dbReference type="ARBA" id="ARBA00022857"/>
    </source>
</evidence>
<feature type="site" description="Lowers pKa of active site Tyr" evidence="6">
    <location>
        <position position="121"/>
    </location>
</feature>
<dbReference type="PRINTS" id="PR00069">
    <property type="entry name" value="ALDKETRDTASE"/>
</dbReference>
<dbReference type="Pfam" id="PF00248">
    <property type="entry name" value="Aldo_ket_red"/>
    <property type="match status" value="1"/>
</dbReference>
<keyword evidence="9" id="KW-1185">Reference proteome</keyword>
<dbReference type="InterPro" id="IPR023210">
    <property type="entry name" value="NADP_OxRdtase_dom"/>
</dbReference>
<sequence>MTIPEAIVQGLGKVVAMTSPSRLTSNKLALNKLALNNGVQMERLGYGLYKVPAKDAEALVATALGEGYRRFDTAAMYGNEVGVGRALGGAIGDAAAANRGTGGSGEFVHALAREDVFVTTKVWNDDQGYDSTLRAFDTSMANLGLDYVDLYLIHWPCAGRGLFAETYKAMETLYREGKVRAIGVSNFQPEHLAELMQRAEVVPAVNQIELHPWLQQTRLRTLHEQLGIRTEAWSPLGRGQVLADPAILSLAEKYRRTPAQIILRWHLQLGNLVIPKASSAGRIKENFAVFDFELEPADVDGMAALERHHRTGSHPDNVK</sequence>
<keyword evidence="2" id="KW-0521">NADP</keyword>
<dbReference type="EMBL" id="BJMD01000011">
    <property type="protein sequence ID" value="GEB19349.1"/>
    <property type="molecule type" value="Genomic_DNA"/>
</dbReference>
<comment type="caution">
    <text evidence="8">The sequence shown here is derived from an EMBL/GenBank/DDBJ whole genome shotgun (WGS) entry which is preliminary data.</text>
</comment>
<dbReference type="InterPro" id="IPR036812">
    <property type="entry name" value="NAD(P)_OxRdtase_dom_sf"/>
</dbReference>
<evidence type="ECO:0000259" key="7">
    <source>
        <dbReference type="Pfam" id="PF00248"/>
    </source>
</evidence>
<dbReference type="GO" id="GO:0016616">
    <property type="term" value="F:oxidoreductase activity, acting on the CH-OH group of donors, NAD or NADP as acceptor"/>
    <property type="evidence" value="ECO:0007669"/>
    <property type="project" value="UniProtKB-ARBA"/>
</dbReference>
<organism evidence="8 9">
    <name type="scientific">Paenarthrobacter aurescens</name>
    <name type="common">Arthrobacter aurescens</name>
    <dbReference type="NCBI Taxonomy" id="43663"/>
    <lineage>
        <taxon>Bacteria</taxon>
        <taxon>Bacillati</taxon>
        <taxon>Actinomycetota</taxon>
        <taxon>Actinomycetes</taxon>
        <taxon>Micrococcales</taxon>
        <taxon>Micrococcaceae</taxon>
        <taxon>Paenarthrobacter</taxon>
    </lineage>
</organism>
<dbReference type="PROSITE" id="PS00062">
    <property type="entry name" value="ALDOKETO_REDUCTASE_2"/>
    <property type="match status" value="1"/>
</dbReference>
<dbReference type="AlphaFoldDB" id="A0A4Y3NKW4"/>
<keyword evidence="3" id="KW-0560">Oxidoreductase</keyword>
<evidence type="ECO:0000256" key="6">
    <source>
        <dbReference type="PIRSR" id="PIRSR000097-3"/>
    </source>
</evidence>
<evidence type="ECO:0000256" key="5">
    <source>
        <dbReference type="PIRSR" id="PIRSR000097-2"/>
    </source>
</evidence>
<evidence type="ECO:0000256" key="3">
    <source>
        <dbReference type="ARBA" id="ARBA00023002"/>
    </source>
</evidence>
<protein>
    <submittedName>
        <fullName evidence="8">Oxidoreductase</fullName>
    </submittedName>
</protein>
<feature type="domain" description="NADP-dependent oxidoreductase" evidence="7">
    <location>
        <begin position="50"/>
        <end position="305"/>
    </location>
</feature>
<evidence type="ECO:0000313" key="9">
    <source>
        <dbReference type="Proteomes" id="UP000317715"/>
    </source>
</evidence>
<proteinExistence type="inferred from homology"/>